<dbReference type="AlphaFoldDB" id="A0A6A3PE87"/>
<protein>
    <submittedName>
        <fullName evidence="2">Uncharacterized protein</fullName>
    </submittedName>
</protein>
<dbReference type="EMBL" id="QXFZ01006479">
    <property type="protein sequence ID" value="KAE9058587.1"/>
    <property type="molecule type" value="Genomic_DNA"/>
</dbReference>
<accession>A0A6A3PE87</accession>
<evidence type="ECO:0000256" key="1">
    <source>
        <dbReference type="SAM" id="Phobius"/>
    </source>
</evidence>
<dbReference type="Pfam" id="PF01527">
    <property type="entry name" value="HTH_Tnp_1"/>
    <property type="match status" value="1"/>
</dbReference>
<keyword evidence="1" id="KW-1133">Transmembrane helix</keyword>
<reference evidence="2 3" key="1">
    <citation type="submission" date="2018-08" db="EMBL/GenBank/DDBJ databases">
        <title>Genomic investigation of the strawberry pathogen Phytophthora fragariae indicates pathogenicity is determined by transcriptional variation in three key races.</title>
        <authorList>
            <person name="Adams T.M."/>
            <person name="Armitage A.D."/>
            <person name="Sobczyk M.K."/>
            <person name="Bates H.J."/>
            <person name="Dunwell J.M."/>
            <person name="Nellist C.F."/>
            <person name="Harrison R.J."/>
        </authorList>
    </citation>
    <scope>NUCLEOTIDE SEQUENCE [LARGE SCALE GENOMIC DNA]</scope>
    <source>
        <strain evidence="2 3">NOV-71</strain>
    </source>
</reference>
<feature type="transmembrane region" description="Helical" evidence="1">
    <location>
        <begin position="124"/>
        <end position="145"/>
    </location>
</feature>
<evidence type="ECO:0000313" key="3">
    <source>
        <dbReference type="Proteomes" id="UP000441208"/>
    </source>
</evidence>
<evidence type="ECO:0000313" key="2">
    <source>
        <dbReference type="EMBL" id="KAE9058587.1"/>
    </source>
</evidence>
<dbReference type="GO" id="GO:0004803">
    <property type="term" value="F:transposase activity"/>
    <property type="evidence" value="ECO:0007669"/>
    <property type="project" value="InterPro"/>
</dbReference>
<dbReference type="GO" id="GO:0003677">
    <property type="term" value="F:DNA binding"/>
    <property type="evidence" value="ECO:0007669"/>
    <property type="project" value="InterPro"/>
</dbReference>
<dbReference type="Proteomes" id="UP000441208">
    <property type="component" value="Unassembled WGS sequence"/>
</dbReference>
<gene>
    <name evidence="2" type="ORF">PF007_g31250</name>
</gene>
<organism evidence="2 3">
    <name type="scientific">Phytophthora fragariae</name>
    <dbReference type="NCBI Taxonomy" id="53985"/>
    <lineage>
        <taxon>Eukaryota</taxon>
        <taxon>Sar</taxon>
        <taxon>Stramenopiles</taxon>
        <taxon>Oomycota</taxon>
        <taxon>Peronosporomycetes</taxon>
        <taxon>Peronosporales</taxon>
        <taxon>Peronosporaceae</taxon>
        <taxon>Phytophthora</taxon>
    </lineage>
</organism>
<dbReference type="InterPro" id="IPR002514">
    <property type="entry name" value="Transposase_8"/>
</dbReference>
<dbReference type="GO" id="GO:0006313">
    <property type="term" value="P:DNA transposition"/>
    <property type="evidence" value="ECO:0007669"/>
    <property type="project" value="InterPro"/>
</dbReference>
<keyword evidence="1" id="KW-0812">Transmembrane</keyword>
<name>A0A6A3PE87_9STRA</name>
<proteinExistence type="predicted"/>
<sequence length="148" mass="17361">MSKRKCVNRTEQEKINLLKEWRDNPEWDIQEASRRLGVKEATLRGWKKLYWHRLDSFVGSKRKRKKGKGPGPRRKLKPYEDRVVDYFFSLREEEISRNSAARNHGLTALSSTTPKRWIPKMTEFLAVLVPVLAVMDLILAVADLIRTI</sequence>
<comment type="caution">
    <text evidence="2">The sequence shown here is derived from an EMBL/GenBank/DDBJ whole genome shotgun (WGS) entry which is preliminary data.</text>
</comment>
<keyword evidence="1" id="KW-0472">Membrane</keyword>